<comment type="caution">
    <text evidence="1">The sequence shown here is derived from an EMBL/GenBank/DDBJ whole genome shotgun (WGS) entry which is preliminary data.</text>
</comment>
<keyword evidence="2" id="KW-1185">Reference proteome</keyword>
<reference evidence="1 2" key="1">
    <citation type="submission" date="2019-08" db="EMBL/GenBank/DDBJ databases">
        <title>Whole genome of Aphis craccivora.</title>
        <authorList>
            <person name="Voronova N.V."/>
            <person name="Shulinski R.S."/>
            <person name="Bandarenka Y.V."/>
            <person name="Zhorov D.G."/>
            <person name="Warner D."/>
        </authorList>
    </citation>
    <scope>NUCLEOTIDE SEQUENCE [LARGE SCALE GENOMIC DNA]</scope>
    <source>
        <strain evidence="1">180601</strain>
        <tissue evidence="1">Whole Body</tissue>
    </source>
</reference>
<accession>A0A6G0ZCM0</accession>
<keyword evidence="1" id="KW-0378">Hydrolase</keyword>
<name>A0A6G0ZCM0_APHCR</name>
<keyword evidence="1" id="KW-0121">Carboxypeptidase</keyword>
<dbReference type="GO" id="GO:0004180">
    <property type="term" value="F:carboxypeptidase activity"/>
    <property type="evidence" value="ECO:0007669"/>
    <property type="project" value="UniProtKB-KW"/>
</dbReference>
<protein>
    <submittedName>
        <fullName evidence="1">Cytosolic carboxypeptidase 6 isoform X2</fullName>
    </submittedName>
</protein>
<dbReference type="Proteomes" id="UP000478052">
    <property type="component" value="Unassembled WGS sequence"/>
</dbReference>
<organism evidence="1 2">
    <name type="scientific">Aphis craccivora</name>
    <name type="common">Cowpea aphid</name>
    <dbReference type="NCBI Taxonomy" id="307492"/>
    <lineage>
        <taxon>Eukaryota</taxon>
        <taxon>Metazoa</taxon>
        <taxon>Ecdysozoa</taxon>
        <taxon>Arthropoda</taxon>
        <taxon>Hexapoda</taxon>
        <taxon>Insecta</taxon>
        <taxon>Pterygota</taxon>
        <taxon>Neoptera</taxon>
        <taxon>Paraneoptera</taxon>
        <taxon>Hemiptera</taxon>
        <taxon>Sternorrhyncha</taxon>
        <taxon>Aphidomorpha</taxon>
        <taxon>Aphidoidea</taxon>
        <taxon>Aphididae</taxon>
        <taxon>Aphidini</taxon>
        <taxon>Aphis</taxon>
        <taxon>Aphis</taxon>
    </lineage>
</organism>
<dbReference type="AlphaFoldDB" id="A0A6G0ZCM0"/>
<proteinExistence type="predicted"/>
<dbReference type="EMBL" id="VUJU01000779">
    <property type="protein sequence ID" value="KAF0768396.1"/>
    <property type="molecule type" value="Genomic_DNA"/>
</dbReference>
<evidence type="ECO:0000313" key="2">
    <source>
        <dbReference type="Proteomes" id="UP000478052"/>
    </source>
</evidence>
<sequence>MDQYSDEGEAGLGNVTRVIMRPVGHSGKAKKGHLCFDASFETVQLITTTMNNKSPLPKNFWSTACSKKITQPDGFICKSSANGLILNTYTTDSYHHTPVKLVIDGEPNQIPKRSFLTSRPINWNHYRKYLNNNTKLGIPLKTAKDLEQASVTFVEMIQSGKEESLQ</sequence>
<gene>
    <name evidence="1" type="ORF">FWK35_00012736</name>
</gene>
<keyword evidence="1" id="KW-0645">Protease</keyword>
<evidence type="ECO:0000313" key="1">
    <source>
        <dbReference type="EMBL" id="KAF0768396.1"/>
    </source>
</evidence>
<dbReference type="OrthoDB" id="10253041at2759"/>